<evidence type="ECO:0000259" key="3">
    <source>
        <dbReference type="Pfam" id="PF13102"/>
    </source>
</evidence>
<organism evidence="4">
    <name type="scientific">Oscillatoriales cyanobacterium SpSt-418</name>
    <dbReference type="NCBI Taxonomy" id="2282169"/>
    <lineage>
        <taxon>Bacteria</taxon>
        <taxon>Bacillati</taxon>
        <taxon>Cyanobacteriota</taxon>
        <taxon>Cyanophyceae</taxon>
        <taxon>Oscillatoriophycideae</taxon>
        <taxon>Oscillatoriales</taxon>
    </lineage>
</organism>
<evidence type="ECO:0000313" key="4">
    <source>
        <dbReference type="EMBL" id="HFM96378.1"/>
    </source>
</evidence>
<sequence length="266" mass="31152">MDEPFSIRAVKFVQIQPNVVTNCDPIVIANGDVITMSKQKSKKGTVGVHKYRERLRLIWSFCGKRYYFALELPDTKANRAIAELKAKQIERDIANDLFDPTLEKYRAVYQRRVHGLPATEVFEKYIAYKAKTLRKRSLEKYTFTLSHLRQFFKDGVASERKCEQFKDWLANRMEPVTLKQRVGFLKSAWAWAIEKKLVSENPWIEPLRQIKVQPQQRSKPFTREERQRIVAAFRRDRHFAYYADFVEFLLATGCNPVKPVPCAGSI</sequence>
<dbReference type="Gene3D" id="1.10.150.130">
    <property type="match status" value="1"/>
</dbReference>
<name>A0A7C3PDF9_9CYAN</name>
<dbReference type="AlphaFoldDB" id="A0A7C3PDF9"/>
<dbReference type="SUPFAM" id="SSF56349">
    <property type="entry name" value="DNA breaking-rejoining enzymes"/>
    <property type="match status" value="1"/>
</dbReference>
<evidence type="ECO:0000259" key="2">
    <source>
        <dbReference type="Pfam" id="PF12167"/>
    </source>
</evidence>
<reference evidence="4" key="1">
    <citation type="journal article" date="2020" name="mSystems">
        <title>Genome- and Community-Level Interaction Insights into Carbon Utilization and Element Cycling Functions of Hydrothermarchaeota in Hydrothermal Sediment.</title>
        <authorList>
            <person name="Zhou Z."/>
            <person name="Liu Y."/>
            <person name="Xu W."/>
            <person name="Pan J."/>
            <person name="Luo Z.H."/>
            <person name="Li M."/>
        </authorList>
    </citation>
    <scope>NUCLEOTIDE SEQUENCE [LARGE SCALE GENOMIC DNA]</scope>
    <source>
        <strain evidence="4">SpSt-418</strain>
    </source>
</reference>
<dbReference type="InterPro" id="IPR025269">
    <property type="entry name" value="SAM-like_dom"/>
</dbReference>
<dbReference type="EMBL" id="DSRU01000019">
    <property type="protein sequence ID" value="HFM96378.1"/>
    <property type="molecule type" value="Genomic_DNA"/>
</dbReference>
<dbReference type="GO" id="GO:0003677">
    <property type="term" value="F:DNA binding"/>
    <property type="evidence" value="ECO:0007669"/>
    <property type="project" value="UniProtKB-KW"/>
</dbReference>
<feature type="domain" description="Min27-like integrase DNA-binding" evidence="2">
    <location>
        <begin position="44"/>
        <end position="99"/>
    </location>
</feature>
<dbReference type="Pfam" id="PF12167">
    <property type="entry name" value="Arm-DNA-bind_2"/>
    <property type="match status" value="1"/>
</dbReference>
<dbReference type="InterPro" id="IPR010998">
    <property type="entry name" value="Integrase_recombinase_N"/>
</dbReference>
<accession>A0A7C3PDF9</accession>
<keyword evidence="1" id="KW-0238">DNA-binding</keyword>
<proteinExistence type="predicted"/>
<protein>
    <submittedName>
        <fullName evidence="4">DUF3596 domain-containing protein</fullName>
    </submittedName>
</protein>
<comment type="caution">
    <text evidence="4">The sequence shown here is derived from an EMBL/GenBank/DDBJ whole genome shotgun (WGS) entry which is preliminary data.</text>
</comment>
<evidence type="ECO:0000256" key="1">
    <source>
        <dbReference type="ARBA" id="ARBA00023125"/>
    </source>
</evidence>
<dbReference type="InterPro" id="IPR022000">
    <property type="entry name" value="Min27-like_integrase_DNA_bind"/>
</dbReference>
<feature type="domain" description="Phage integrase SAM-like" evidence="3">
    <location>
        <begin position="120"/>
        <end position="203"/>
    </location>
</feature>
<dbReference type="Pfam" id="PF13102">
    <property type="entry name" value="Phage_int_SAM_5"/>
    <property type="match status" value="1"/>
</dbReference>
<dbReference type="InterPro" id="IPR011010">
    <property type="entry name" value="DNA_brk_join_enz"/>
</dbReference>
<gene>
    <name evidence="4" type="ORF">ENR64_01175</name>
</gene>